<evidence type="ECO:0000259" key="8">
    <source>
        <dbReference type="Pfam" id="PF02397"/>
    </source>
</evidence>
<keyword evidence="6 7" id="KW-0472">Membrane</keyword>
<feature type="transmembrane region" description="Helical" evidence="7">
    <location>
        <begin position="274"/>
        <end position="295"/>
    </location>
</feature>
<comment type="caution">
    <text evidence="9">The sequence shown here is derived from an EMBL/GenBank/DDBJ whole genome shotgun (WGS) entry which is preliminary data.</text>
</comment>
<sequence length="470" mass="52369">MIRDNQKRLNRLNVLTDGVIVLLCYLFASWLWLDVVTGSRDNVAALDSLKAVLAAAVYAVWTVVLLFAFRVYRTSRVHAASWEFGRILAGNAIALATAAAALYLFRLQEFSRGVLFVYFLASSALLTGKRAALRAVLRHIRAKGYNLKHMLVVGGGELARRYMESVAAEPELGIHVEQRLLPDGELIGRLEQRLHGAGIDEVIMALEPDELSATTDVIRVCEKCGTKISVVPFYNDIIPTRPTIDMVGSLKLIQLRTTPLDDPFNAFVKRAFDVVASAVLLVALSPLLLALAAAVRLGSPGPALFRQERIGLNKKPFLMYKFRSMRVNSEQDTAWSTQSDSRRTRLGALLRKTSLDELPQLINVLRGDMSLVGPRPEIPYFVEQFRETVPLYMVKCQVRPGMTGWAQIHGLRGDTSIPARVEHDLWYIENWSFGLDLKILFKTAFGGMINDERTGKEKKEDAALGADDKT</sequence>
<dbReference type="AlphaFoldDB" id="A0A9D1N4J9"/>
<dbReference type="Pfam" id="PF02397">
    <property type="entry name" value="Bac_transf"/>
    <property type="match status" value="1"/>
</dbReference>
<feature type="transmembrane region" description="Helical" evidence="7">
    <location>
        <begin position="110"/>
        <end position="128"/>
    </location>
</feature>
<dbReference type="EMBL" id="DVNZ01000165">
    <property type="protein sequence ID" value="HIU94548.1"/>
    <property type="molecule type" value="Genomic_DNA"/>
</dbReference>
<dbReference type="Pfam" id="PF13727">
    <property type="entry name" value="CoA_binding_3"/>
    <property type="match status" value="1"/>
</dbReference>
<dbReference type="InterPro" id="IPR003362">
    <property type="entry name" value="Bact_transf"/>
</dbReference>
<evidence type="ECO:0000256" key="2">
    <source>
        <dbReference type="ARBA" id="ARBA00006464"/>
    </source>
</evidence>
<organism evidence="9 10">
    <name type="scientific">Candidatus Aphodomorpha intestinavium</name>
    <dbReference type="NCBI Taxonomy" id="2840672"/>
    <lineage>
        <taxon>Bacteria</taxon>
        <taxon>Bacillati</taxon>
        <taxon>Bacillota</taxon>
        <taxon>Clostridia</taxon>
        <taxon>Eubacteriales</taxon>
        <taxon>Candidatus Aphodomorpha</taxon>
    </lineage>
</organism>
<protein>
    <submittedName>
        <fullName evidence="9">Undecaprenyl-phosphate glucose phosphotransferase</fullName>
        <ecNumber evidence="9">2.7.8.31</ecNumber>
    </submittedName>
</protein>
<reference evidence="9" key="1">
    <citation type="submission" date="2020-10" db="EMBL/GenBank/DDBJ databases">
        <authorList>
            <person name="Gilroy R."/>
        </authorList>
    </citation>
    <scope>NUCLEOTIDE SEQUENCE</scope>
    <source>
        <strain evidence="9">ChiGjej2B2-16831</strain>
    </source>
</reference>
<keyword evidence="4 7" id="KW-0812">Transmembrane</keyword>
<proteinExistence type="inferred from homology"/>
<dbReference type="NCBIfam" id="TIGR03023">
    <property type="entry name" value="WcaJ_sugtrans"/>
    <property type="match status" value="1"/>
</dbReference>
<keyword evidence="5 7" id="KW-1133">Transmembrane helix</keyword>
<evidence type="ECO:0000313" key="10">
    <source>
        <dbReference type="Proteomes" id="UP000824128"/>
    </source>
</evidence>
<dbReference type="GO" id="GO:0016020">
    <property type="term" value="C:membrane"/>
    <property type="evidence" value="ECO:0007669"/>
    <property type="project" value="UniProtKB-SubCell"/>
</dbReference>
<dbReference type="EC" id="2.7.8.31" evidence="9"/>
<feature type="transmembrane region" description="Helical" evidence="7">
    <location>
        <begin position="52"/>
        <end position="72"/>
    </location>
</feature>
<evidence type="ECO:0000256" key="4">
    <source>
        <dbReference type="ARBA" id="ARBA00022692"/>
    </source>
</evidence>
<feature type="domain" description="Bacterial sugar transferase" evidence="8">
    <location>
        <begin position="269"/>
        <end position="445"/>
    </location>
</feature>
<dbReference type="NCBIfam" id="TIGR03025">
    <property type="entry name" value="EPS_sugtrans"/>
    <property type="match status" value="1"/>
</dbReference>
<feature type="transmembrane region" description="Helical" evidence="7">
    <location>
        <begin position="84"/>
        <end position="104"/>
    </location>
</feature>
<accession>A0A9D1N4J9</accession>
<dbReference type="PANTHER" id="PTHR30576">
    <property type="entry name" value="COLANIC BIOSYNTHESIS UDP-GLUCOSE LIPID CARRIER TRANSFERASE"/>
    <property type="match status" value="1"/>
</dbReference>
<evidence type="ECO:0000256" key="1">
    <source>
        <dbReference type="ARBA" id="ARBA00004141"/>
    </source>
</evidence>
<dbReference type="InterPro" id="IPR017475">
    <property type="entry name" value="EPS_sugar_tfrase"/>
</dbReference>
<feature type="transmembrane region" description="Helical" evidence="7">
    <location>
        <begin position="12"/>
        <end position="32"/>
    </location>
</feature>
<dbReference type="PANTHER" id="PTHR30576:SF0">
    <property type="entry name" value="UNDECAPRENYL-PHOSPHATE N-ACETYLGALACTOSAMINYL 1-PHOSPHATE TRANSFERASE-RELATED"/>
    <property type="match status" value="1"/>
</dbReference>
<evidence type="ECO:0000256" key="3">
    <source>
        <dbReference type="ARBA" id="ARBA00022679"/>
    </source>
</evidence>
<gene>
    <name evidence="9" type="ORF">IAD24_05245</name>
</gene>
<reference evidence="9" key="2">
    <citation type="journal article" date="2021" name="PeerJ">
        <title>Extensive microbial diversity within the chicken gut microbiome revealed by metagenomics and culture.</title>
        <authorList>
            <person name="Gilroy R."/>
            <person name="Ravi A."/>
            <person name="Getino M."/>
            <person name="Pursley I."/>
            <person name="Horton D.L."/>
            <person name="Alikhan N.F."/>
            <person name="Baker D."/>
            <person name="Gharbi K."/>
            <person name="Hall N."/>
            <person name="Watson M."/>
            <person name="Adriaenssens E.M."/>
            <person name="Foster-Nyarko E."/>
            <person name="Jarju S."/>
            <person name="Secka A."/>
            <person name="Antonio M."/>
            <person name="Oren A."/>
            <person name="Chaudhuri R.R."/>
            <person name="La Ragione R."/>
            <person name="Hildebrand F."/>
            <person name="Pallen M.J."/>
        </authorList>
    </citation>
    <scope>NUCLEOTIDE SEQUENCE</scope>
    <source>
        <strain evidence="9">ChiGjej2B2-16831</strain>
    </source>
</reference>
<keyword evidence="3 9" id="KW-0808">Transferase</keyword>
<comment type="similarity">
    <text evidence="2">Belongs to the bacterial sugar transferase family.</text>
</comment>
<dbReference type="GO" id="GO:0089702">
    <property type="term" value="F:undecaprenyl-phosphate glucose phosphotransferase activity"/>
    <property type="evidence" value="ECO:0007669"/>
    <property type="project" value="UniProtKB-EC"/>
</dbReference>
<name>A0A9D1N4J9_9FIRM</name>
<evidence type="ECO:0000256" key="7">
    <source>
        <dbReference type="SAM" id="Phobius"/>
    </source>
</evidence>
<dbReference type="InterPro" id="IPR017473">
    <property type="entry name" value="Undecaprenyl-P_gluc_Ptfrase"/>
</dbReference>
<comment type="subcellular location">
    <subcellularLocation>
        <location evidence="1">Membrane</location>
        <topology evidence="1">Multi-pass membrane protein</topology>
    </subcellularLocation>
</comment>
<evidence type="ECO:0000256" key="6">
    <source>
        <dbReference type="ARBA" id="ARBA00023136"/>
    </source>
</evidence>
<evidence type="ECO:0000313" key="9">
    <source>
        <dbReference type="EMBL" id="HIU94548.1"/>
    </source>
</evidence>
<evidence type="ECO:0000256" key="5">
    <source>
        <dbReference type="ARBA" id="ARBA00022989"/>
    </source>
</evidence>
<dbReference type="Proteomes" id="UP000824128">
    <property type="component" value="Unassembled WGS sequence"/>
</dbReference>